<evidence type="ECO:0000313" key="1">
    <source>
        <dbReference type="EMBL" id="WAR25023.1"/>
    </source>
</evidence>
<keyword evidence="2" id="KW-1185">Reference proteome</keyword>
<dbReference type="EMBL" id="CP111025">
    <property type="protein sequence ID" value="WAR25023.1"/>
    <property type="molecule type" value="Genomic_DNA"/>
</dbReference>
<accession>A0ABY7FS17</accession>
<sequence>MVTIRTSFNFRTARTSGTRRASQRSRSITNTAQCGEWKRLTRCSCTRRERATRASMT</sequence>
<gene>
    <name evidence="1" type="ORF">MAR_010727</name>
</gene>
<organism evidence="1 2">
    <name type="scientific">Mya arenaria</name>
    <name type="common">Soft-shell clam</name>
    <dbReference type="NCBI Taxonomy" id="6604"/>
    <lineage>
        <taxon>Eukaryota</taxon>
        <taxon>Metazoa</taxon>
        <taxon>Spiralia</taxon>
        <taxon>Lophotrochozoa</taxon>
        <taxon>Mollusca</taxon>
        <taxon>Bivalvia</taxon>
        <taxon>Autobranchia</taxon>
        <taxon>Heteroconchia</taxon>
        <taxon>Euheterodonta</taxon>
        <taxon>Imparidentia</taxon>
        <taxon>Neoheterodontei</taxon>
        <taxon>Myida</taxon>
        <taxon>Myoidea</taxon>
        <taxon>Myidae</taxon>
        <taxon>Mya</taxon>
    </lineage>
</organism>
<evidence type="ECO:0000313" key="2">
    <source>
        <dbReference type="Proteomes" id="UP001164746"/>
    </source>
</evidence>
<dbReference type="Proteomes" id="UP001164746">
    <property type="component" value="Chromosome 14"/>
</dbReference>
<name>A0ABY7FS17_MYAAR</name>
<proteinExistence type="predicted"/>
<protein>
    <submittedName>
        <fullName evidence="1">Uncharacterized protein</fullName>
    </submittedName>
</protein>
<reference evidence="1" key="1">
    <citation type="submission" date="2022-11" db="EMBL/GenBank/DDBJ databases">
        <title>Centuries of genome instability and evolution in soft-shell clam transmissible cancer (bioRxiv).</title>
        <authorList>
            <person name="Hart S.F.M."/>
            <person name="Yonemitsu M.A."/>
            <person name="Giersch R.M."/>
            <person name="Beal B.F."/>
            <person name="Arriagada G."/>
            <person name="Davis B.W."/>
            <person name="Ostrander E.A."/>
            <person name="Goff S.P."/>
            <person name="Metzger M.J."/>
        </authorList>
    </citation>
    <scope>NUCLEOTIDE SEQUENCE</scope>
    <source>
        <strain evidence="1">MELC-2E11</strain>
        <tissue evidence="1">Siphon/mantle</tissue>
    </source>
</reference>